<reference evidence="2" key="1">
    <citation type="submission" date="2016-01" db="EMBL/GenBank/DDBJ databases">
        <authorList>
            <person name="Peeters C."/>
        </authorList>
    </citation>
    <scope>NUCLEOTIDE SEQUENCE</scope>
    <source>
        <strain evidence="2">LMG 29321</strain>
    </source>
</reference>
<name>A0A158BJN1_9BURK</name>
<gene>
    <name evidence="2" type="ORF">AWB78_02750</name>
</gene>
<protein>
    <submittedName>
        <fullName evidence="2">Uncharacterized protein</fullName>
    </submittedName>
</protein>
<evidence type="ECO:0000313" key="3">
    <source>
        <dbReference type="Proteomes" id="UP000071859"/>
    </source>
</evidence>
<dbReference type="AlphaFoldDB" id="A0A158BJN1"/>
<feature type="transmembrane region" description="Helical" evidence="1">
    <location>
        <begin position="29"/>
        <end position="47"/>
    </location>
</feature>
<keyword evidence="3" id="KW-1185">Reference proteome</keyword>
<proteinExistence type="predicted"/>
<organism evidence="2 3">
    <name type="scientific">Caballeronia calidae</name>
    <dbReference type="NCBI Taxonomy" id="1777139"/>
    <lineage>
        <taxon>Bacteria</taxon>
        <taxon>Pseudomonadati</taxon>
        <taxon>Pseudomonadota</taxon>
        <taxon>Betaproteobacteria</taxon>
        <taxon>Burkholderiales</taxon>
        <taxon>Burkholderiaceae</taxon>
        <taxon>Caballeronia</taxon>
    </lineage>
</organism>
<keyword evidence="1" id="KW-0812">Transmembrane</keyword>
<keyword evidence="1" id="KW-1133">Transmembrane helix</keyword>
<evidence type="ECO:0000313" key="2">
    <source>
        <dbReference type="EMBL" id="SAK70269.1"/>
    </source>
</evidence>
<comment type="caution">
    <text evidence="2">The sequence shown here is derived from an EMBL/GenBank/DDBJ whole genome shotgun (WGS) entry which is preliminary data.</text>
</comment>
<accession>A0A158BJN1</accession>
<sequence length="59" mass="6172">MRMLILALCLIAFVVMICGLFSQSGALDGLAICTVIGVTILVIASRLEKKVKVARGHGG</sequence>
<dbReference type="Proteomes" id="UP000071859">
    <property type="component" value="Unassembled WGS sequence"/>
</dbReference>
<evidence type="ECO:0000256" key="1">
    <source>
        <dbReference type="SAM" id="Phobius"/>
    </source>
</evidence>
<keyword evidence="1" id="KW-0472">Membrane</keyword>
<dbReference type="EMBL" id="FCOX02000012">
    <property type="protein sequence ID" value="SAK70269.1"/>
    <property type="molecule type" value="Genomic_DNA"/>
</dbReference>